<dbReference type="InterPro" id="IPR055454">
    <property type="entry name" value="CNOT1-like_NOT1_connector"/>
</dbReference>
<dbReference type="Gene3D" id="1.25.40.790">
    <property type="match status" value="1"/>
</dbReference>
<dbReference type="PANTHER" id="PTHR13162:SF8">
    <property type="entry name" value="CCR4-NOT TRANSCRIPTION COMPLEX SUBUNIT 1"/>
    <property type="match status" value="1"/>
</dbReference>
<dbReference type="GO" id="GO:0030015">
    <property type="term" value="C:CCR4-NOT core complex"/>
    <property type="evidence" value="ECO:0007669"/>
    <property type="project" value="InterPro"/>
</dbReference>
<dbReference type="Gene3D" id="1.25.40.840">
    <property type="entry name" value="CCR4-NOT transcription complex subunit 1 TTP binding domain"/>
    <property type="match status" value="1"/>
</dbReference>
<evidence type="ECO:0000256" key="1">
    <source>
        <dbReference type="ARBA" id="ARBA00004123"/>
    </source>
</evidence>
<evidence type="ECO:0000256" key="3">
    <source>
        <dbReference type="ARBA" id="ARBA00023015"/>
    </source>
</evidence>
<evidence type="ECO:0000259" key="11">
    <source>
        <dbReference type="Pfam" id="PF25097"/>
    </source>
</evidence>
<dbReference type="InterPro" id="IPR038535">
    <property type="entry name" value="CNOT1_TTP_bind_sf"/>
</dbReference>
<dbReference type="GO" id="GO:0000288">
    <property type="term" value="P:nuclear-transcribed mRNA catabolic process, deadenylation-dependent decay"/>
    <property type="evidence" value="ECO:0007669"/>
    <property type="project" value="TreeGrafter"/>
</dbReference>
<protein>
    <submittedName>
        <fullName evidence="12">CCR4-NOT core subunit</fullName>
    </submittedName>
</protein>
<gene>
    <name evidence="12" type="ORF">DASB73_018750</name>
</gene>
<dbReference type="Pfam" id="PF16415">
    <property type="entry name" value="CNOT1_CAF1_bind"/>
    <property type="match status" value="1"/>
</dbReference>
<feature type="region of interest" description="Disordered" evidence="6">
    <location>
        <begin position="826"/>
        <end position="889"/>
    </location>
</feature>
<name>A0AAV5RIQ5_STABA</name>
<dbReference type="GO" id="GO:0060090">
    <property type="term" value="F:molecular adaptor activity"/>
    <property type="evidence" value="ECO:0007669"/>
    <property type="project" value="TreeGrafter"/>
</dbReference>
<dbReference type="Pfam" id="PF16417">
    <property type="entry name" value="CNOT1_TTP_bind"/>
    <property type="match status" value="1"/>
</dbReference>
<sequence length="1815" mass="198614">MIRTGAMVDVEKETASHEEATKKLEAFLNSCRSDETGTLLKNVQKCAAGASVDLILSEDWRALFTKSKTLDEIVFVQEPSAEKLTAMLFCIYEINGTRSLNAFITAPREEQGDVLLDLLAQLPPEVLGLEFHMPSMIANLKPPSPLNYECVAALALQNRTRHFAKSNDHPVEDVVLAGIILVYGSLNDADPDLLRQPLMTVLKAQPSWIGDVFVALSKYGKCAELFKPALDFQIIEGEKKEKEKREGDNAEAEPEEDAEPVKLAIPNELMTALAAALANCTPVSDAISLLTAWHESGEYTLAIQSVLRADTIKSEAEWVSFIVSVIGANLDAFGTLVSLLLSPVAPEIGLGIVAAVAMLTQTIELPEKNDQVQTLQLQLLNDNPRLINFGQGHDEVILANKSLPAFPSKIELEMRSCFQRMYEQQLDIPEVVSLLERLKRSEQPEDQDLFACMVHSLFDEYHFFPQYPVKALATTAVLFGSLVHFRLIEGIPLAIALKFVLDALRHPVESNMFRFGLQALVEMRPRLPEFPKYCKALLQVPGLQVQPLFLAELHAYIDPKGEKHIVFKSLNSNLDLSQIESLGSTPALEFLVNNLTQKTLASRADEIAAEVNNLGGLRFALVLVNRAVMEPNFHSLYSSLLDVLPAELGLICTDVCLATASQFLSSQDLMQPEVRMQLRNVGQFLGMITLAKNRPILFHQICFRLLLAEGANYEKLPAVLPFVTKILSQANASSVFTPQNPWMSEILAVLSEFYTFGNLKLTLRFDIEVLGQALGVKIENIEPAVYFRDEVKRHEDANLIAASITGHAPPTPTSCVGIPVNGVPHSQTPLQTQAALPAQHAQAQAQAQQIVPQQSQTSSGQPINQAPGLSQVPPAPGLQGSGNMTVPPAAPVSLASGTAAPPGIPLAGSTDFIVHPVLRQLLDVARSKTLQDVLLPVVDRSVSIASCAAKELVSKDFGNDPDDMKLRRAAHSLATSLAPAMSLVTAKDPFVEALAHNLRTLVISYGFAEAPGLMDQIIPCARETLESLLPLMESVAQERASLEVEESLAPVFALRQQRRLANQLPSNTPLPPVLANLPRLLQTNGVITDEQMRVYERFEHTTLSSSPTEADLVELAAKLQKLESVASSVNNRNKRISDLGPEDETLVLLSRIVQLANNGAHRSEEIPLRTSQLVVQSLFGEASSSSVLLRECLCYALGELCRMPGVTAKEVVLWLLYADDDKKHNSKVIGTLLRSRLVTPAEIDASLAKDLADAEFKPQIVDFAARLLLDALIGPEPYCLRSDFAGSLSIIASLDQKNFPSAKIVLQALQDTRGKGGGNEGHVFAEWTRLMQHHATANSPHLLHAFVHDLHAVGYLEDAEQLNNLLTTAIGVSVRSYEQSHSFVGVDAVATLIGTVAETCVSKETPANSPEPDHAGPEALVRSMLSTVSLAIIKDHSLDNFDSLPYYRLLSSVACSLPTKYLGVLSDTVISLHPFGVPSFTASWVTLASHRFVMGRLLENEDMWPQLKTIIACLFQVLREIWLTSHSDLTVRGFTYRAIERICLVILHDEPGFFLRYQNDLSPLLVSEFMQLRNLVQSAFPLTTTLPDPSNLDQVSFSALDPNSTLAMQENKSVLSSLGIRKLVDQACRRQNLPVAASTISTAISYKTPIPDKGVDFVSCSVSMVAANALVAYAASLAVGIPVEESGSAALLSRMLTLFPATGRYFVISAIINQLKYAEKTTEFCIKYLLALFLPYGDKTLGSITNDVRHNIVRALLERLVAHRPHPWGITACFMSLLQAPEYKLWDLPFIKDCPEVASLFATLAPNSNTEEKST</sequence>
<feature type="domain" description="CCR4-Not complex component Not1 C-terminal" evidence="7">
    <location>
        <begin position="1460"/>
        <end position="1804"/>
    </location>
</feature>
<evidence type="ECO:0000256" key="4">
    <source>
        <dbReference type="ARBA" id="ARBA00023163"/>
    </source>
</evidence>
<dbReference type="Proteomes" id="UP001362899">
    <property type="component" value="Unassembled WGS sequence"/>
</dbReference>
<reference evidence="12 13" key="1">
    <citation type="journal article" date="2023" name="Elife">
        <title>Identification of key yeast species and microbe-microbe interactions impacting larval growth of Drosophila in the wild.</title>
        <authorList>
            <person name="Mure A."/>
            <person name="Sugiura Y."/>
            <person name="Maeda R."/>
            <person name="Honda K."/>
            <person name="Sakurai N."/>
            <person name="Takahashi Y."/>
            <person name="Watada M."/>
            <person name="Katoh T."/>
            <person name="Gotoh A."/>
            <person name="Gotoh Y."/>
            <person name="Taniguchi I."/>
            <person name="Nakamura K."/>
            <person name="Hayashi T."/>
            <person name="Katayama T."/>
            <person name="Uemura T."/>
            <person name="Hattori Y."/>
        </authorList>
    </citation>
    <scope>NUCLEOTIDE SEQUENCE [LARGE SCALE GENOMIC DNA]</scope>
    <source>
        <strain evidence="12 13">SB-73</strain>
    </source>
</reference>
<keyword evidence="2" id="KW-0678">Repressor</keyword>
<feature type="compositionally biased region" description="Low complexity" evidence="6">
    <location>
        <begin position="827"/>
        <end position="859"/>
    </location>
</feature>
<dbReference type="GO" id="GO:0000932">
    <property type="term" value="C:P-body"/>
    <property type="evidence" value="ECO:0007669"/>
    <property type="project" value="TreeGrafter"/>
</dbReference>
<keyword evidence="5" id="KW-0539">Nucleus</keyword>
<dbReference type="InterPro" id="IPR040398">
    <property type="entry name" value="Not1"/>
</dbReference>
<feature type="domain" description="CCR4-NOT transcription complex subunit 1 CAF1-binding" evidence="9">
    <location>
        <begin position="588"/>
        <end position="795"/>
    </location>
</feature>
<evidence type="ECO:0000259" key="10">
    <source>
        <dbReference type="Pfam" id="PF16417"/>
    </source>
</evidence>
<comment type="caution">
    <text evidence="12">The sequence shown here is derived from an EMBL/GenBank/DDBJ whole genome shotgun (WGS) entry which is preliminary data.</text>
</comment>
<dbReference type="SUPFAM" id="SSF48371">
    <property type="entry name" value="ARM repeat"/>
    <property type="match status" value="1"/>
</dbReference>
<comment type="subcellular location">
    <subcellularLocation>
        <location evidence="1">Nucleus</location>
    </subcellularLocation>
</comment>
<keyword evidence="13" id="KW-1185">Reference proteome</keyword>
<dbReference type="Pfam" id="PF04054">
    <property type="entry name" value="Not1"/>
    <property type="match status" value="1"/>
</dbReference>
<dbReference type="InterPro" id="IPR032191">
    <property type="entry name" value="CNOT1_CAF1_bind"/>
</dbReference>
<dbReference type="Pfam" id="PF12842">
    <property type="entry name" value="DUF3819"/>
    <property type="match status" value="1"/>
</dbReference>
<evidence type="ECO:0000259" key="9">
    <source>
        <dbReference type="Pfam" id="PF16415"/>
    </source>
</evidence>
<dbReference type="InterPro" id="IPR016024">
    <property type="entry name" value="ARM-type_fold"/>
</dbReference>
<feature type="domain" description="CCR4-NOT transcription complex subunit 1-like NOT1 connector" evidence="11">
    <location>
        <begin position="1155"/>
        <end position="1298"/>
    </location>
</feature>
<dbReference type="InterPro" id="IPR024557">
    <property type="entry name" value="CNOT1_dom_4"/>
</dbReference>
<organism evidence="12 13">
    <name type="scientific">Starmerella bacillaris</name>
    <name type="common">Yeast</name>
    <name type="synonym">Candida zemplinina</name>
    <dbReference type="NCBI Taxonomy" id="1247836"/>
    <lineage>
        <taxon>Eukaryota</taxon>
        <taxon>Fungi</taxon>
        <taxon>Dikarya</taxon>
        <taxon>Ascomycota</taxon>
        <taxon>Saccharomycotina</taxon>
        <taxon>Dipodascomycetes</taxon>
        <taxon>Dipodascales</taxon>
        <taxon>Trichomonascaceae</taxon>
        <taxon>Starmerella</taxon>
    </lineage>
</organism>
<feature type="domain" description="CCR4-NOT transcription complex subunit 1 TTP binding" evidence="10">
    <location>
        <begin position="401"/>
        <end position="557"/>
    </location>
</feature>
<evidence type="ECO:0000313" key="12">
    <source>
        <dbReference type="EMBL" id="GMM50917.1"/>
    </source>
</evidence>
<evidence type="ECO:0000256" key="6">
    <source>
        <dbReference type="SAM" id="MobiDB-lite"/>
    </source>
</evidence>
<dbReference type="Gene3D" id="1.25.40.800">
    <property type="match status" value="1"/>
</dbReference>
<evidence type="ECO:0000313" key="13">
    <source>
        <dbReference type="Proteomes" id="UP001362899"/>
    </source>
</evidence>
<dbReference type="EMBL" id="BTGC01000003">
    <property type="protein sequence ID" value="GMM50917.1"/>
    <property type="molecule type" value="Genomic_DNA"/>
</dbReference>
<evidence type="ECO:0000259" key="7">
    <source>
        <dbReference type="Pfam" id="PF04054"/>
    </source>
</evidence>
<keyword evidence="3" id="KW-0805">Transcription regulation</keyword>
<dbReference type="InterPro" id="IPR007196">
    <property type="entry name" value="CCR4-Not_Not1_C"/>
</dbReference>
<evidence type="ECO:0000256" key="2">
    <source>
        <dbReference type="ARBA" id="ARBA00022491"/>
    </source>
</evidence>
<proteinExistence type="predicted"/>
<feature type="domain" description="CCR4-NOT transcription complex subunit 1" evidence="8">
    <location>
        <begin position="916"/>
        <end position="1059"/>
    </location>
</feature>
<dbReference type="PANTHER" id="PTHR13162">
    <property type="entry name" value="CCR4-NOT TRANSCRIPTION COMPLEX"/>
    <property type="match status" value="1"/>
</dbReference>
<keyword evidence="4" id="KW-0804">Transcription</keyword>
<evidence type="ECO:0000259" key="8">
    <source>
        <dbReference type="Pfam" id="PF12842"/>
    </source>
</evidence>
<dbReference type="Pfam" id="PF25097">
    <property type="entry name" value="ARM_Cnot1"/>
    <property type="match status" value="1"/>
</dbReference>
<dbReference type="GO" id="GO:0017148">
    <property type="term" value="P:negative regulation of translation"/>
    <property type="evidence" value="ECO:0007669"/>
    <property type="project" value="InterPro"/>
</dbReference>
<accession>A0AAV5RIQ5</accession>
<evidence type="ECO:0000256" key="5">
    <source>
        <dbReference type="ARBA" id="ARBA00023242"/>
    </source>
</evidence>
<dbReference type="CDD" id="cd20710">
    <property type="entry name" value="NOT1_connector"/>
    <property type="match status" value="1"/>
</dbReference>
<dbReference type="GO" id="GO:0005634">
    <property type="term" value="C:nucleus"/>
    <property type="evidence" value="ECO:0007669"/>
    <property type="project" value="UniProtKB-SubCell"/>
</dbReference>
<dbReference type="Gene3D" id="1.25.40.180">
    <property type="match status" value="1"/>
</dbReference>
<dbReference type="InterPro" id="IPR032193">
    <property type="entry name" value="CNOT1_TTP_bind"/>
</dbReference>